<evidence type="ECO:0000313" key="2">
    <source>
        <dbReference type="Proteomes" id="UP000030598"/>
    </source>
</evidence>
<accession>A0A0A1Z7A7</accession>
<protein>
    <submittedName>
        <fullName evidence="1">Uncharacterized protein</fullName>
    </submittedName>
</protein>
<organism evidence="1 2">
    <name type="scientific">Prochlorococcus marinus str. GP2</name>
    <dbReference type="NCBI Taxonomy" id="59925"/>
    <lineage>
        <taxon>Bacteria</taxon>
        <taxon>Bacillati</taxon>
        <taxon>Cyanobacteriota</taxon>
        <taxon>Cyanophyceae</taxon>
        <taxon>Synechococcales</taxon>
        <taxon>Prochlorococcaceae</taxon>
        <taxon>Prochlorococcus</taxon>
    </lineage>
</organism>
<reference evidence="2" key="1">
    <citation type="journal article" date="2014" name="Sci. Data">
        <title>Genomes of diverse isolates of the marine cyanobacterium Prochlorococcus.</title>
        <authorList>
            <person name="Biller S."/>
            <person name="Berube P."/>
            <person name="Thompson J."/>
            <person name="Kelly L."/>
            <person name="Roggensack S."/>
            <person name="Awad L."/>
            <person name="Roache-Johnson K."/>
            <person name="Ding H."/>
            <person name="Giovannoni S.J."/>
            <person name="Moore L.R."/>
            <person name="Chisholm S.W."/>
        </authorList>
    </citation>
    <scope>NUCLEOTIDE SEQUENCE [LARGE SCALE GENOMIC DNA]</scope>
    <source>
        <strain evidence="2">GP2</strain>
    </source>
</reference>
<dbReference type="EMBL" id="JNAH01000008">
    <property type="protein sequence ID" value="KGF85457.1"/>
    <property type="molecule type" value="Genomic_DNA"/>
</dbReference>
<gene>
    <name evidence="1" type="ORF">EU91_1559</name>
</gene>
<proteinExistence type="predicted"/>
<dbReference type="Proteomes" id="UP000030598">
    <property type="component" value="Unassembled WGS sequence"/>
</dbReference>
<dbReference type="AlphaFoldDB" id="A0A0A1Z7A7"/>
<sequence>MSGDNLHGNQPIKFYSEKITLTKVELLERQLSLGDKISDLEKKHKEWSRKLSN</sequence>
<dbReference type="RefSeq" id="WP_193741642.1">
    <property type="nucleotide sequence ID" value="NZ_CP138934.1"/>
</dbReference>
<name>A0A0A1Z7A7_PROMR</name>
<comment type="caution">
    <text evidence="1">The sequence shown here is derived from an EMBL/GenBank/DDBJ whole genome shotgun (WGS) entry which is preliminary data.</text>
</comment>
<evidence type="ECO:0000313" key="1">
    <source>
        <dbReference type="EMBL" id="KGF85457.1"/>
    </source>
</evidence>